<accession>A0AA85IVI5</accession>
<name>A0AA85IVI5_TRIRE</name>
<organism evidence="2 3">
    <name type="scientific">Trichobilharzia regenti</name>
    <name type="common">Nasal bird schistosome</name>
    <dbReference type="NCBI Taxonomy" id="157069"/>
    <lineage>
        <taxon>Eukaryota</taxon>
        <taxon>Metazoa</taxon>
        <taxon>Spiralia</taxon>
        <taxon>Lophotrochozoa</taxon>
        <taxon>Platyhelminthes</taxon>
        <taxon>Trematoda</taxon>
        <taxon>Digenea</taxon>
        <taxon>Strigeidida</taxon>
        <taxon>Schistosomatoidea</taxon>
        <taxon>Schistosomatidae</taxon>
        <taxon>Trichobilharzia</taxon>
    </lineage>
</organism>
<proteinExistence type="predicted"/>
<reference evidence="3" key="2">
    <citation type="submission" date="2023-11" db="UniProtKB">
        <authorList>
            <consortium name="WormBaseParasite"/>
        </authorList>
    </citation>
    <scope>IDENTIFICATION</scope>
</reference>
<keyword evidence="2" id="KW-1185">Reference proteome</keyword>
<feature type="region of interest" description="Disordered" evidence="1">
    <location>
        <begin position="60"/>
        <end position="89"/>
    </location>
</feature>
<evidence type="ECO:0000256" key="1">
    <source>
        <dbReference type="SAM" id="MobiDB-lite"/>
    </source>
</evidence>
<protein>
    <submittedName>
        <fullName evidence="3">Uncharacterized protein</fullName>
    </submittedName>
</protein>
<reference evidence="2" key="1">
    <citation type="submission" date="2022-06" db="EMBL/GenBank/DDBJ databases">
        <authorList>
            <person name="Berger JAMES D."/>
            <person name="Berger JAMES D."/>
        </authorList>
    </citation>
    <scope>NUCLEOTIDE SEQUENCE [LARGE SCALE GENOMIC DNA]</scope>
</reference>
<dbReference type="AlphaFoldDB" id="A0AA85IVI5"/>
<sequence>MEAASNVGDFGKLYRLIRLSSDKRLNSHAVLRTASEEIISDTNGKMERWAEHFKQLLNRNAGQPSHRPIRHLPTPYLVDCDPPTTTEIA</sequence>
<dbReference type="WBParaSite" id="TREG1_122830.1">
    <property type="protein sequence ID" value="TREG1_122830.1"/>
    <property type="gene ID" value="TREG1_122830"/>
</dbReference>
<dbReference type="Proteomes" id="UP000050795">
    <property type="component" value="Unassembled WGS sequence"/>
</dbReference>
<evidence type="ECO:0000313" key="3">
    <source>
        <dbReference type="WBParaSite" id="TREG1_122830.1"/>
    </source>
</evidence>
<evidence type="ECO:0000313" key="2">
    <source>
        <dbReference type="Proteomes" id="UP000050795"/>
    </source>
</evidence>